<evidence type="ECO:0000313" key="3">
    <source>
        <dbReference type="EMBL" id="NYG60340.1"/>
    </source>
</evidence>
<feature type="signal peptide" evidence="1">
    <location>
        <begin position="1"/>
        <end position="25"/>
    </location>
</feature>
<accession>A0A7Y9S1U1</accession>
<protein>
    <submittedName>
        <fullName evidence="3">L,D-peptidoglycan transpeptidase YkuD (ErfK/YbiS/YcfS/YnhG family)</fullName>
    </submittedName>
</protein>
<sequence length="232" mass="25967">MKRLVLVLSLVSATLFGAGSPPAQAATVRLDGVSATVWSHTKQVITVNRTSGYHARLYLWNKVNGRWVKKLGTSHARIGYGGLVWGSQRQQGSGTTPMGTFGLTDSFGKHWRQTGWNLDYRRIRSGDYWVLDNQSDHYNSYRNKSQGGFRWWLSSGHRDSSELLTDYIEQYEMAIVINFNTTRQVRHRGGAIFLHINGSGATAGCVSVPRSTMKSLMAHVDSWKHPVIAIGR</sequence>
<evidence type="ECO:0000256" key="1">
    <source>
        <dbReference type="SAM" id="SignalP"/>
    </source>
</evidence>
<dbReference type="Proteomes" id="UP000540656">
    <property type="component" value="Unassembled WGS sequence"/>
</dbReference>
<reference evidence="3 4" key="1">
    <citation type="submission" date="2020-07" db="EMBL/GenBank/DDBJ databases">
        <title>Sequencing the genomes of 1000 actinobacteria strains.</title>
        <authorList>
            <person name="Klenk H.-P."/>
        </authorList>
    </citation>
    <scope>NUCLEOTIDE SEQUENCE [LARGE SCALE GENOMIC DNA]</scope>
    <source>
        <strain evidence="3 4">DSM 23819</strain>
    </source>
</reference>
<keyword evidence="4" id="KW-1185">Reference proteome</keyword>
<dbReference type="PANTHER" id="PTHR38589">
    <property type="entry name" value="BLR0621 PROTEIN"/>
    <property type="match status" value="1"/>
</dbReference>
<comment type="caution">
    <text evidence="3">The sequence shown here is derived from an EMBL/GenBank/DDBJ whole genome shotgun (WGS) entry which is preliminary data.</text>
</comment>
<dbReference type="GO" id="GO:0016740">
    <property type="term" value="F:transferase activity"/>
    <property type="evidence" value="ECO:0007669"/>
    <property type="project" value="InterPro"/>
</dbReference>
<name>A0A7Y9S1U1_9ACTN</name>
<organism evidence="3 4">
    <name type="scientific">Nocardioides daedukensis</name>
    <dbReference type="NCBI Taxonomy" id="634462"/>
    <lineage>
        <taxon>Bacteria</taxon>
        <taxon>Bacillati</taxon>
        <taxon>Actinomycetota</taxon>
        <taxon>Actinomycetes</taxon>
        <taxon>Propionibacteriales</taxon>
        <taxon>Nocardioidaceae</taxon>
        <taxon>Nocardioides</taxon>
    </lineage>
</organism>
<dbReference type="InterPro" id="IPR005490">
    <property type="entry name" value="LD_TPept_cat_dom"/>
</dbReference>
<feature type="chain" id="PRO_5030654483" evidence="1">
    <location>
        <begin position="26"/>
        <end position="232"/>
    </location>
</feature>
<dbReference type="PANTHER" id="PTHR38589:SF1">
    <property type="entry name" value="BLR0621 PROTEIN"/>
    <property type="match status" value="1"/>
</dbReference>
<dbReference type="AlphaFoldDB" id="A0A7Y9S1U1"/>
<evidence type="ECO:0000313" key="4">
    <source>
        <dbReference type="Proteomes" id="UP000540656"/>
    </source>
</evidence>
<keyword evidence="1" id="KW-0732">Signal</keyword>
<dbReference type="Pfam" id="PF03734">
    <property type="entry name" value="YkuD"/>
    <property type="match status" value="1"/>
</dbReference>
<gene>
    <name evidence="3" type="ORF">BJ980_003263</name>
</gene>
<feature type="domain" description="L,D-TPase catalytic" evidence="2">
    <location>
        <begin position="43"/>
        <end position="223"/>
    </location>
</feature>
<proteinExistence type="predicted"/>
<dbReference type="RefSeq" id="WP_179503281.1">
    <property type="nucleotide sequence ID" value="NZ_JACCAA010000001.1"/>
</dbReference>
<evidence type="ECO:0000259" key="2">
    <source>
        <dbReference type="Pfam" id="PF03734"/>
    </source>
</evidence>
<dbReference type="EMBL" id="JACCAA010000001">
    <property type="protein sequence ID" value="NYG60340.1"/>
    <property type="molecule type" value="Genomic_DNA"/>
</dbReference>